<dbReference type="GO" id="GO:0005634">
    <property type="term" value="C:nucleus"/>
    <property type="evidence" value="ECO:0007669"/>
    <property type="project" value="UniProtKB-SubCell"/>
</dbReference>
<protein>
    <submittedName>
        <fullName evidence="6">Histone-lysine N-methyltransferase, H3 lysine-9 specific SUVH6</fullName>
    </submittedName>
</protein>
<dbReference type="PANTHER" id="PTHR45660">
    <property type="entry name" value="HISTONE-LYSINE N-METHYLTRANSFERASE SETMAR"/>
    <property type="match status" value="1"/>
</dbReference>
<dbReference type="GO" id="GO:0003690">
    <property type="term" value="F:double-stranded DNA binding"/>
    <property type="evidence" value="ECO:0000318"/>
    <property type="project" value="GO_Central"/>
</dbReference>
<dbReference type="SMART" id="SM00466">
    <property type="entry name" value="SRA"/>
    <property type="match status" value="1"/>
</dbReference>
<dbReference type="InterPro" id="IPR051357">
    <property type="entry name" value="H3K9_HMTase_SUVAR3-9"/>
</dbReference>
<sequence>MENRGENLKIKEKNADYSKPICNFASNDKSKEPIYLKMENRDSNLKMKGNAGGFKGILTKTPISGKEDGGERMRVLETLDMFRGKCKELSKSKAAFAAISEKRNRIDFRAKSELLEQRKLRICSSKTLGSVPGVYVGDRFKYRVELNIVGLHGRVQHGIDYMEYGGRTLATCVVASEGYEDKLSDSEVITYMGEGGKEKDFFTDQTLTRGNLALKNSMIAKTDVRVVRGLKIRAKFGDWRHEMITYIYDGLYKVVSYEEKSGLSKNLVFEFKLKRCTGQPVVPWHKFKRC</sequence>
<dbReference type="GeneID" id="110794988"/>
<evidence type="ECO:0000256" key="2">
    <source>
        <dbReference type="ARBA" id="ARBA00023242"/>
    </source>
</evidence>
<keyword evidence="5" id="KW-1185">Reference proteome</keyword>
<feature type="domain" description="YDG" evidence="4">
    <location>
        <begin position="129"/>
        <end position="275"/>
    </location>
</feature>
<dbReference type="KEGG" id="soe:110794988"/>
<evidence type="ECO:0000259" key="4">
    <source>
        <dbReference type="PROSITE" id="PS51015"/>
    </source>
</evidence>
<dbReference type="Proteomes" id="UP000813463">
    <property type="component" value="Chromosome 6"/>
</dbReference>
<dbReference type="SUPFAM" id="SSF88697">
    <property type="entry name" value="PUA domain-like"/>
    <property type="match status" value="1"/>
</dbReference>
<dbReference type="Pfam" id="PF02182">
    <property type="entry name" value="SAD_SRA"/>
    <property type="match status" value="1"/>
</dbReference>
<dbReference type="PANTHER" id="PTHR45660:SF46">
    <property type="entry name" value="HISTONE-LYSINE N-METHYLTRANSFERASE, H3 LYSINE-9 SPECIFIC SUVH6"/>
    <property type="match status" value="1"/>
</dbReference>
<gene>
    <name evidence="6" type="primary">LOC110794988</name>
</gene>
<organism evidence="5 6">
    <name type="scientific">Spinacia oleracea</name>
    <name type="common">Spinach</name>
    <dbReference type="NCBI Taxonomy" id="3562"/>
    <lineage>
        <taxon>Eukaryota</taxon>
        <taxon>Viridiplantae</taxon>
        <taxon>Streptophyta</taxon>
        <taxon>Embryophyta</taxon>
        <taxon>Tracheophyta</taxon>
        <taxon>Spermatophyta</taxon>
        <taxon>Magnoliopsida</taxon>
        <taxon>eudicotyledons</taxon>
        <taxon>Gunneridae</taxon>
        <taxon>Pentapetalae</taxon>
        <taxon>Caryophyllales</taxon>
        <taxon>Chenopodiaceae</taxon>
        <taxon>Chenopodioideae</taxon>
        <taxon>Anserineae</taxon>
        <taxon>Spinacia</taxon>
    </lineage>
</organism>
<keyword evidence="2 3" id="KW-0539">Nucleus</keyword>
<evidence type="ECO:0000313" key="6">
    <source>
        <dbReference type="RefSeq" id="XP_021855658.2"/>
    </source>
</evidence>
<reference evidence="5" key="1">
    <citation type="journal article" date="2021" name="Nat. Commun.">
        <title>Genomic analyses provide insights into spinach domestication and the genetic basis of agronomic traits.</title>
        <authorList>
            <person name="Cai X."/>
            <person name="Sun X."/>
            <person name="Xu C."/>
            <person name="Sun H."/>
            <person name="Wang X."/>
            <person name="Ge C."/>
            <person name="Zhang Z."/>
            <person name="Wang Q."/>
            <person name="Fei Z."/>
            <person name="Jiao C."/>
            <person name="Wang Q."/>
        </authorList>
    </citation>
    <scope>NUCLEOTIDE SEQUENCE [LARGE SCALE GENOMIC DNA]</scope>
    <source>
        <strain evidence="5">cv. Varoflay</strain>
    </source>
</reference>
<dbReference type="GO" id="GO:0005694">
    <property type="term" value="C:chromosome"/>
    <property type="evidence" value="ECO:0007669"/>
    <property type="project" value="UniProtKB-SubCell"/>
</dbReference>
<reference evidence="6" key="2">
    <citation type="submission" date="2025-08" db="UniProtKB">
        <authorList>
            <consortium name="RefSeq"/>
        </authorList>
    </citation>
    <scope>IDENTIFICATION</scope>
    <source>
        <tissue evidence="6">Leaf</tissue>
    </source>
</reference>
<dbReference type="RefSeq" id="XP_021855658.2">
    <property type="nucleotide sequence ID" value="XM_021999966.2"/>
</dbReference>
<evidence type="ECO:0000256" key="1">
    <source>
        <dbReference type="ARBA" id="ARBA00004286"/>
    </source>
</evidence>
<dbReference type="InterPro" id="IPR003105">
    <property type="entry name" value="SRA_YDG"/>
</dbReference>
<dbReference type="InterPro" id="IPR036987">
    <property type="entry name" value="SRA-YDG_sf"/>
</dbReference>
<name>A0A9R0IU52_SPIOL</name>
<evidence type="ECO:0000256" key="3">
    <source>
        <dbReference type="PROSITE-ProRule" id="PRU00358"/>
    </source>
</evidence>
<comment type="subcellular location">
    <subcellularLocation>
        <location evidence="1">Chromosome</location>
    </subcellularLocation>
    <subcellularLocation>
        <location evidence="3">Nucleus</location>
    </subcellularLocation>
</comment>
<dbReference type="PROSITE" id="PS51015">
    <property type="entry name" value="YDG"/>
    <property type="match status" value="1"/>
</dbReference>
<dbReference type="AlphaFoldDB" id="A0A9R0IU52"/>
<evidence type="ECO:0000313" key="5">
    <source>
        <dbReference type="Proteomes" id="UP000813463"/>
    </source>
</evidence>
<proteinExistence type="predicted"/>
<dbReference type="InterPro" id="IPR015947">
    <property type="entry name" value="PUA-like_sf"/>
</dbReference>
<dbReference type="GO" id="GO:0042054">
    <property type="term" value="F:histone methyltransferase activity"/>
    <property type="evidence" value="ECO:0000318"/>
    <property type="project" value="GO_Central"/>
</dbReference>
<dbReference type="Gene3D" id="2.30.280.10">
    <property type="entry name" value="SRA-YDG"/>
    <property type="match status" value="1"/>
</dbReference>
<accession>A0A9R0IU52</accession>